<sequence>MAARIAPVALGLTLLAATAGRAAEIRVMSGGAPREALAALVPEFERRTGHRVRLTFAVVTALAQRLGAGEETDAVLLPVPVIDRLVEAGPLRAEGRAVLGALSLSLIVRRGAPAPDIATPDALRRALTGARSVVLATPDATPSGAHMARVLEQLGIAAAMRDKVIHKPALDGGVDLVASGGAEIGVYPTSEVAHVPGVTVVGPLPPAVQLTIVYGGAVARAAAAPDAAASFVAYLADSARRPAWREAGFRPPGEP</sequence>
<gene>
    <name evidence="2" type="primary">ais_2</name>
    <name evidence="2" type="ORF">OPKNFCMD_2884</name>
</gene>
<dbReference type="EMBL" id="BPQH01000008">
    <property type="protein sequence ID" value="GJD50147.1"/>
    <property type="molecule type" value="Genomic_DNA"/>
</dbReference>
<keyword evidence="3" id="KW-1185">Reference proteome</keyword>
<dbReference type="PANTHER" id="PTHR30632:SF11">
    <property type="entry name" value="BLR4797 PROTEIN"/>
    <property type="match status" value="1"/>
</dbReference>
<dbReference type="InterPro" id="IPR050682">
    <property type="entry name" value="ModA/WtpA"/>
</dbReference>
<dbReference type="Proteomes" id="UP001055167">
    <property type="component" value="Unassembled WGS sequence"/>
</dbReference>
<name>A0ABQ4QY94_9HYPH</name>
<dbReference type="Gene3D" id="3.40.190.10">
    <property type="entry name" value="Periplasmic binding protein-like II"/>
    <property type="match status" value="2"/>
</dbReference>
<dbReference type="PANTHER" id="PTHR30632">
    <property type="entry name" value="MOLYBDATE-BINDING PERIPLASMIC PROTEIN"/>
    <property type="match status" value="1"/>
</dbReference>
<protein>
    <submittedName>
        <fullName evidence="2">Aconitate isomerase</fullName>
    </submittedName>
</protein>
<dbReference type="GO" id="GO:0016853">
    <property type="term" value="F:isomerase activity"/>
    <property type="evidence" value="ECO:0007669"/>
    <property type="project" value="UniProtKB-KW"/>
</dbReference>
<dbReference type="SUPFAM" id="SSF53850">
    <property type="entry name" value="Periplasmic binding protein-like II"/>
    <property type="match status" value="1"/>
</dbReference>
<feature type="signal peptide" evidence="1">
    <location>
        <begin position="1"/>
        <end position="22"/>
    </location>
</feature>
<dbReference type="Pfam" id="PF13531">
    <property type="entry name" value="SBP_bac_11"/>
    <property type="match status" value="1"/>
</dbReference>
<evidence type="ECO:0000313" key="2">
    <source>
        <dbReference type="EMBL" id="GJD50147.1"/>
    </source>
</evidence>
<dbReference type="RefSeq" id="WP_128566285.1">
    <property type="nucleotide sequence ID" value="NZ_BPQH01000008.1"/>
</dbReference>
<organism evidence="2 3">
    <name type="scientific">Methylobacterium crusticola</name>
    <dbReference type="NCBI Taxonomy" id="1697972"/>
    <lineage>
        <taxon>Bacteria</taxon>
        <taxon>Pseudomonadati</taxon>
        <taxon>Pseudomonadota</taxon>
        <taxon>Alphaproteobacteria</taxon>
        <taxon>Hyphomicrobiales</taxon>
        <taxon>Methylobacteriaceae</taxon>
        <taxon>Methylobacterium</taxon>
    </lineage>
</organism>
<reference evidence="2" key="1">
    <citation type="journal article" date="2021" name="Front. Microbiol.">
        <title>Comprehensive Comparative Genomics and Phenotyping of Methylobacterium Species.</title>
        <authorList>
            <person name="Alessa O."/>
            <person name="Ogura Y."/>
            <person name="Fujitani Y."/>
            <person name="Takami H."/>
            <person name="Hayashi T."/>
            <person name="Sahin N."/>
            <person name="Tani A."/>
        </authorList>
    </citation>
    <scope>NUCLEOTIDE SEQUENCE</scope>
    <source>
        <strain evidence="2">KCTC 52305</strain>
    </source>
</reference>
<keyword evidence="2" id="KW-0413">Isomerase</keyword>
<evidence type="ECO:0000256" key="1">
    <source>
        <dbReference type="SAM" id="SignalP"/>
    </source>
</evidence>
<comment type="caution">
    <text evidence="2">The sequence shown here is derived from an EMBL/GenBank/DDBJ whole genome shotgun (WGS) entry which is preliminary data.</text>
</comment>
<keyword evidence="1" id="KW-0732">Signal</keyword>
<evidence type="ECO:0000313" key="3">
    <source>
        <dbReference type="Proteomes" id="UP001055167"/>
    </source>
</evidence>
<reference evidence="2" key="2">
    <citation type="submission" date="2021-08" db="EMBL/GenBank/DDBJ databases">
        <authorList>
            <person name="Tani A."/>
            <person name="Ola A."/>
            <person name="Ogura Y."/>
            <person name="Katsura K."/>
            <person name="Hayashi T."/>
        </authorList>
    </citation>
    <scope>NUCLEOTIDE SEQUENCE</scope>
    <source>
        <strain evidence="2">KCTC 52305</strain>
    </source>
</reference>
<accession>A0ABQ4QY94</accession>
<proteinExistence type="predicted"/>
<feature type="chain" id="PRO_5046222052" evidence="1">
    <location>
        <begin position="23"/>
        <end position="255"/>
    </location>
</feature>